<protein>
    <submittedName>
        <fullName evidence="1">Uncharacterized protein</fullName>
    </submittedName>
</protein>
<dbReference type="EMBL" id="CP012382">
    <property type="protein sequence ID" value="AKZ57462.1"/>
    <property type="molecule type" value="Genomic_DNA"/>
</dbReference>
<organism evidence="1 2">
    <name type="scientific">Streptomyces ambofaciens (strain ATCC 23877 / 3486 / DSM 40053 / JCM 4204 / NBRC 12836 / NRRL B-2516)</name>
    <dbReference type="NCBI Taxonomy" id="278992"/>
    <lineage>
        <taxon>Bacteria</taxon>
        <taxon>Bacillati</taxon>
        <taxon>Actinomycetota</taxon>
        <taxon>Actinomycetes</taxon>
        <taxon>Kitasatosporales</taxon>
        <taxon>Streptomycetaceae</taxon>
        <taxon>Streptomyces</taxon>
    </lineage>
</organism>
<dbReference type="Proteomes" id="UP000061018">
    <property type="component" value="Chromosome"/>
</dbReference>
<accession>A0A0K2AXA3</accession>
<evidence type="ECO:0000313" key="1">
    <source>
        <dbReference type="EMBL" id="AKZ57462.1"/>
    </source>
</evidence>
<name>A0A0K2AXA3_STRA7</name>
<dbReference type="KEGG" id="samb:SAM23877_4417"/>
<evidence type="ECO:0000313" key="2">
    <source>
        <dbReference type="Proteomes" id="UP000061018"/>
    </source>
</evidence>
<dbReference type="AlphaFoldDB" id="A0A0K2AXA3"/>
<proteinExistence type="predicted"/>
<reference evidence="2" key="1">
    <citation type="journal article" date="2015" name="J. Biotechnol.">
        <title>Complete genome sequence of Streptomyces ambofaciens ATCC 23877, the spiramycin producer.</title>
        <authorList>
            <person name="Thibessard A."/>
            <person name="Haas D."/>
            <person name="Gerbaud C."/>
            <person name="Aigle B."/>
            <person name="Lautru S."/>
            <person name="Pernodet J.L."/>
            <person name="Leblond P."/>
        </authorList>
    </citation>
    <scope>NUCLEOTIDE SEQUENCE [LARGE SCALE GENOMIC DNA]</scope>
    <source>
        <strain evidence="2">ATCC 23877 / 3486 / DSM 40053 / JCM 4204 / NBRC 12836 / NRRL B-2516</strain>
    </source>
</reference>
<sequence>MGLMPDLPLLLRPVSWLTPFPL</sequence>
<gene>
    <name evidence="1" type="ORF">SAM23877_4417</name>
</gene>